<accession>A0A1I1LBV9</accession>
<reference evidence="2" key="1">
    <citation type="submission" date="2016-10" db="EMBL/GenBank/DDBJ databases">
        <authorList>
            <person name="Varghese N."/>
            <person name="Submissions S."/>
        </authorList>
    </citation>
    <scope>NUCLEOTIDE SEQUENCE [LARGE SCALE GENOMIC DNA]</scope>
    <source>
        <strain evidence="2">DSM 24499</strain>
    </source>
</reference>
<organism evidence="1 2">
    <name type="scientific">Zunongwangia mangrovi</name>
    <dbReference type="NCBI Taxonomy" id="1334022"/>
    <lineage>
        <taxon>Bacteria</taxon>
        <taxon>Pseudomonadati</taxon>
        <taxon>Bacteroidota</taxon>
        <taxon>Flavobacteriia</taxon>
        <taxon>Flavobacteriales</taxon>
        <taxon>Flavobacteriaceae</taxon>
        <taxon>Zunongwangia</taxon>
    </lineage>
</organism>
<dbReference type="RefSeq" id="WP_092543684.1">
    <property type="nucleotide sequence ID" value="NZ_FOKV01000007.1"/>
</dbReference>
<gene>
    <name evidence="1" type="ORF">SAMN04487907_10712</name>
</gene>
<dbReference type="EMBL" id="FOKV01000007">
    <property type="protein sequence ID" value="SFC67020.1"/>
    <property type="molecule type" value="Genomic_DNA"/>
</dbReference>
<sequence length="121" mass="13769">MQGAIIGSVYIFYNVQVAGTFFTYFNPITRIQTYSNGNLHIPTISNITVSYSGLLNIVETGYSEGFNYWIKHYTQTVGIKGIEYTQPVNVRSDYMIYIASEFPTTNRPQVNIAYSFMATFL</sequence>
<evidence type="ECO:0000313" key="1">
    <source>
        <dbReference type="EMBL" id="SFC67020.1"/>
    </source>
</evidence>
<name>A0A1I1LBV9_9FLAO</name>
<dbReference type="AlphaFoldDB" id="A0A1I1LBV9"/>
<proteinExistence type="predicted"/>
<keyword evidence="2" id="KW-1185">Reference proteome</keyword>
<dbReference type="Proteomes" id="UP000199438">
    <property type="component" value="Unassembled WGS sequence"/>
</dbReference>
<protein>
    <submittedName>
        <fullName evidence="1">Uncharacterized protein</fullName>
    </submittedName>
</protein>
<evidence type="ECO:0000313" key="2">
    <source>
        <dbReference type="Proteomes" id="UP000199438"/>
    </source>
</evidence>
<dbReference type="STRING" id="1334022.SAMN04487907_10712"/>